<evidence type="ECO:0000313" key="10">
    <source>
        <dbReference type="Proteomes" id="UP000095358"/>
    </source>
</evidence>
<dbReference type="PROSITE" id="PS00616">
    <property type="entry name" value="HIS_ACID_PHOSPHAT_1"/>
    <property type="match status" value="1"/>
</dbReference>
<feature type="disulfide bond" evidence="7">
    <location>
        <begin position="59"/>
        <end position="384"/>
    </location>
</feature>
<dbReference type="InterPro" id="IPR029033">
    <property type="entry name" value="His_PPase_superfam"/>
</dbReference>
<dbReference type="SUPFAM" id="SSF53254">
    <property type="entry name" value="Phosphoglycerate mutase-like"/>
    <property type="match status" value="1"/>
</dbReference>
<dbReference type="GO" id="GO:0009277">
    <property type="term" value="C:fungal-type cell wall"/>
    <property type="evidence" value="ECO:0007669"/>
    <property type="project" value="TreeGrafter"/>
</dbReference>
<feature type="active site" description="Nucleophile" evidence="6">
    <location>
        <position position="70"/>
    </location>
</feature>
<comment type="catalytic activity">
    <reaction evidence="1">
        <text>a phosphate monoester + H2O = an alcohol + phosphate</text>
        <dbReference type="Rhea" id="RHEA:15017"/>
        <dbReference type="ChEBI" id="CHEBI:15377"/>
        <dbReference type="ChEBI" id="CHEBI:30879"/>
        <dbReference type="ChEBI" id="CHEBI:43474"/>
        <dbReference type="ChEBI" id="CHEBI:67140"/>
        <dbReference type="EC" id="3.1.3.2"/>
    </reaction>
</comment>
<evidence type="ECO:0000256" key="3">
    <source>
        <dbReference type="ARBA" id="ARBA00012646"/>
    </source>
</evidence>
<dbReference type="OrthoDB" id="6509975at2759"/>
<dbReference type="EC" id="3.1.3.2" evidence="3"/>
<keyword evidence="10" id="KW-1185">Reference proteome</keyword>
<sequence length="460" mass="52462">MQVKFIALTIFIFFTSTFAKSIEELQKKQEDILHYLGGVSPYVPMKNKRFIDMSLPETCKLNSVQLLQRHGSRYPTKGANKGFKALYDAINPFKGSLNGSLSFFNNKQYKYFVTDADVQLEQLTKLNNSKPNKYTGEIMAREFGYNFYSKYGHLVSENETLTVFASNSTRVKDTAKFFGEGFVQNTNINFEVLVISENETQGMNSLTPAKSCDTFDSDYNDDLIATFFGNKTAMLNDIKQRIVDENPALNLSISNIESIYNYCTYELNVNGYSDMCNLLTKNELTMFDYEASLEHYYSYMNGNTNSSAIASVLLNSSIELLTKSNGNKLNLAWTHDTDLNNFFSLALFNSTKLMPIESMDFDYPFSRNDFTPMGANIILEDYSCGNETYVRYIINDSVYPLNDCNDGPGYGCSLDNFISRAEKLMNGLDFAKQCNLNSSYPQELTFWWDYKNSTSYPVYN</sequence>
<evidence type="ECO:0000256" key="4">
    <source>
        <dbReference type="ARBA" id="ARBA00022801"/>
    </source>
</evidence>
<dbReference type="EMBL" id="LPNN01000009">
    <property type="protein sequence ID" value="OEJ82643.1"/>
    <property type="molecule type" value="Genomic_DNA"/>
</dbReference>
<feature type="chain" id="PRO_5009184637" description="acid phosphatase" evidence="8">
    <location>
        <begin position="20"/>
        <end position="460"/>
    </location>
</feature>
<feature type="disulfide bond" evidence="7">
    <location>
        <begin position="404"/>
        <end position="412"/>
    </location>
</feature>
<evidence type="ECO:0000256" key="2">
    <source>
        <dbReference type="ARBA" id="ARBA00005375"/>
    </source>
</evidence>
<proteinExistence type="inferred from homology"/>
<evidence type="ECO:0000256" key="1">
    <source>
        <dbReference type="ARBA" id="ARBA00000032"/>
    </source>
</evidence>
<evidence type="ECO:0000256" key="7">
    <source>
        <dbReference type="PIRSR" id="PIRSR000894-2"/>
    </source>
</evidence>
<evidence type="ECO:0000256" key="5">
    <source>
        <dbReference type="ARBA" id="ARBA00023180"/>
    </source>
</evidence>
<dbReference type="InterPro" id="IPR016274">
    <property type="entry name" value="Histidine_acid_Pase_euk"/>
</dbReference>
<dbReference type="CDD" id="cd07061">
    <property type="entry name" value="HP_HAP_like"/>
    <property type="match status" value="1"/>
</dbReference>
<evidence type="ECO:0000313" key="9">
    <source>
        <dbReference type="EMBL" id="OEJ82643.1"/>
    </source>
</evidence>
<dbReference type="Proteomes" id="UP000095358">
    <property type="component" value="Unassembled WGS sequence"/>
</dbReference>
<feature type="active site" description="Proton donor" evidence="6">
    <location>
        <position position="336"/>
    </location>
</feature>
<dbReference type="AlphaFoldDB" id="A0A1E5R7Y9"/>
<keyword evidence="8" id="KW-0732">Signal</keyword>
<feature type="disulfide bond" evidence="7">
    <location>
        <begin position="263"/>
        <end position="276"/>
    </location>
</feature>
<comment type="similarity">
    <text evidence="2">Belongs to the histidine acid phosphatase family.</text>
</comment>
<name>A0A1E5R7Y9_HANUV</name>
<protein>
    <recommendedName>
        <fullName evidence="3">acid phosphatase</fullName>
        <ecNumber evidence="3">3.1.3.2</ecNumber>
    </recommendedName>
</protein>
<comment type="caution">
    <text evidence="9">The sequence shown here is derived from an EMBL/GenBank/DDBJ whole genome shotgun (WGS) entry which is preliminary data.</text>
</comment>
<dbReference type="PIRSF" id="PIRSF000894">
    <property type="entry name" value="Acid_phosphatase"/>
    <property type="match status" value="1"/>
</dbReference>
<keyword evidence="4" id="KW-0378">Hydrolase</keyword>
<keyword evidence="7" id="KW-1015">Disulfide bond</keyword>
<dbReference type="InterPro" id="IPR033379">
    <property type="entry name" value="Acid_Pase_AS"/>
</dbReference>
<evidence type="ECO:0000256" key="6">
    <source>
        <dbReference type="PIRSR" id="PIRSR000894-1"/>
    </source>
</evidence>
<accession>A0A1E5R7Y9</accession>
<dbReference type="STRING" id="29833.A0A1E5R7Y9"/>
<dbReference type="VEuPathDB" id="FungiDB:AWRI3580_g3709"/>
<keyword evidence="5" id="KW-0325">Glycoprotein</keyword>
<dbReference type="InterPro" id="IPR000560">
    <property type="entry name" value="His_Pase_clade-2"/>
</dbReference>
<dbReference type="Pfam" id="PF00328">
    <property type="entry name" value="His_Phos_2"/>
    <property type="match status" value="1"/>
</dbReference>
<dbReference type="GO" id="GO:0003993">
    <property type="term" value="F:acid phosphatase activity"/>
    <property type="evidence" value="ECO:0007669"/>
    <property type="project" value="UniProtKB-EC"/>
</dbReference>
<evidence type="ECO:0000256" key="8">
    <source>
        <dbReference type="SAM" id="SignalP"/>
    </source>
</evidence>
<feature type="signal peptide" evidence="8">
    <location>
        <begin position="1"/>
        <end position="19"/>
    </location>
</feature>
<dbReference type="PANTHER" id="PTHR20963">
    <property type="entry name" value="MULTIPLE INOSITOL POLYPHOSPHATE PHOSPHATASE-RELATED"/>
    <property type="match status" value="1"/>
</dbReference>
<organism evidence="9 10">
    <name type="scientific">Hanseniaspora uvarum</name>
    <name type="common">Yeast</name>
    <name type="synonym">Kloeckera apiculata</name>
    <dbReference type="NCBI Taxonomy" id="29833"/>
    <lineage>
        <taxon>Eukaryota</taxon>
        <taxon>Fungi</taxon>
        <taxon>Dikarya</taxon>
        <taxon>Ascomycota</taxon>
        <taxon>Saccharomycotina</taxon>
        <taxon>Saccharomycetes</taxon>
        <taxon>Saccharomycodales</taxon>
        <taxon>Saccharomycodaceae</taxon>
        <taxon>Hanseniaspora</taxon>
    </lineage>
</organism>
<dbReference type="Gene3D" id="3.40.50.1240">
    <property type="entry name" value="Phosphoglycerate mutase-like"/>
    <property type="match status" value="1"/>
</dbReference>
<gene>
    <name evidence="9" type="ORF">AWRI3580_g3709</name>
</gene>
<dbReference type="PANTHER" id="PTHR20963:SF18">
    <property type="entry name" value="ACID PHOSPHATASE PHO11-RELATED"/>
    <property type="match status" value="1"/>
</dbReference>
<reference evidence="10" key="1">
    <citation type="journal article" date="2016" name="Genome Announc.">
        <title>Genome sequences of three species of Hanseniaspora isolated from spontaneous wine fermentations.</title>
        <authorList>
            <person name="Sternes P.R."/>
            <person name="Lee D."/>
            <person name="Kutyna D.R."/>
            <person name="Borneman A.R."/>
        </authorList>
    </citation>
    <scope>NUCLEOTIDE SEQUENCE [LARGE SCALE GENOMIC DNA]</scope>
    <source>
        <strain evidence="10">AWRI3580</strain>
    </source>
</reference>